<accession>V4TLA8</accession>
<gene>
    <name evidence="2" type="ORF">CICLE_v10023199mg</name>
</gene>
<dbReference type="KEGG" id="cic:CICLE_v10023199mg"/>
<proteinExistence type="predicted"/>
<dbReference type="InParanoid" id="V4TLA8"/>
<evidence type="ECO:0000256" key="1">
    <source>
        <dbReference type="SAM" id="MobiDB-lite"/>
    </source>
</evidence>
<organism evidence="2 3">
    <name type="scientific">Citrus clementina</name>
    <name type="common">Clementine</name>
    <name type="synonym">Citrus deliciosa x Citrus sinensis</name>
    <dbReference type="NCBI Taxonomy" id="85681"/>
    <lineage>
        <taxon>Eukaryota</taxon>
        <taxon>Viridiplantae</taxon>
        <taxon>Streptophyta</taxon>
        <taxon>Embryophyta</taxon>
        <taxon>Tracheophyta</taxon>
        <taxon>Spermatophyta</taxon>
        <taxon>Magnoliopsida</taxon>
        <taxon>eudicotyledons</taxon>
        <taxon>Gunneridae</taxon>
        <taxon>Pentapetalae</taxon>
        <taxon>rosids</taxon>
        <taxon>malvids</taxon>
        <taxon>Sapindales</taxon>
        <taxon>Rutaceae</taxon>
        <taxon>Aurantioideae</taxon>
        <taxon>Citrus</taxon>
    </lineage>
</organism>
<sequence>MSNMNHLNLRGNFPLEKISRVYYDHECNSHAYDVTHLVQEISLSKESLTNRETQKKKKDSESLTTSRIDKS</sequence>
<protein>
    <submittedName>
        <fullName evidence="2">Uncharacterized protein</fullName>
    </submittedName>
</protein>
<evidence type="ECO:0000313" key="3">
    <source>
        <dbReference type="Proteomes" id="UP000030687"/>
    </source>
</evidence>
<dbReference type="AlphaFoldDB" id="V4TLA8"/>
<dbReference type="Gramene" id="ESR52445">
    <property type="protein sequence ID" value="ESR52445"/>
    <property type="gene ID" value="CICLE_v10023199mg"/>
</dbReference>
<dbReference type="Proteomes" id="UP000030687">
    <property type="component" value="Unassembled WGS sequence"/>
</dbReference>
<keyword evidence="3" id="KW-1185">Reference proteome</keyword>
<feature type="region of interest" description="Disordered" evidence="1">
    <location>
        <begin position="46"/>
        <end position="71"/>
    </location>
</feature>
<name>V4TLA8_CITCL</name>
<evidence type="ECO:0000313" key="2">
    <source>
        <dbReference type="EMBL" id="ESR52445.1"/>
    </source>
</evidence>
<feature type="compositionally biased region" description="Basic and acidic residues" evidence="1">
    <location>
        <begin position="48"/>
        <end position="71"/>
    </location>
</feature>
<reference evidence="2 3" key="1">
    <citation type="submission" date="2013-10" db="EMBL/GenBank/DDBJ databases">
        <authorList>
            <consortium name="International Citrus Genome Consortium"/>
            <person name="Jenkins J."/>
            <person name="Schmutz J."/>
            <person name="Prochnik S."/>
            <person name="Rokhsar D."/>
            <person name="Gmitter F."/>
            <person name="Ollitrault P."/>
            <person name="Machado M."/>
            <person name="Talon M."/>
            <person name="Wincker P."/>
            <person name="Jaillon O."/>
            <person name="Morgante M."/>
        </authorList>
    </citation>
    <scope>NUCLEOTIDE SEQUENCE</scope>
    <source>
        <strain evidence="3">cv. Clemenules</strain>
    </source>
</reference>
<dbReference type="EMBL" id="KI536661">
    <property type="protein sequence ID" value="ESR52445.1"/>
    <property type="molecule type" value="Genomic_DNA"/>
</dbReference>